<dbReference type="GO" id="GO:0022904">
    <property type="term" value="P:respiratory electron transport chain"/>
    <property type="evidence" value="ECO:0007669"/>
    <property type="project" value="TreeGrafter"/>
</dbReference>
<dbReference type="FunFam" id="1.10.45.10:FF:000001">
    <property type="entry name" value="D-lactate dehydrogenase mitochondrial"/>
    <property type="match status" value="1"/>
</dbReference>
<dbReference type="InterPro" id="IPR051264">
    <property type="entry name" value="FAD-oxidored/transferase_4"/>
</dbReference>
<comment type="cofactor">
    <cofactor evidence="1">
        <name>FAD</name>
        <dbReference type="ChEBI" id="CHEBI:57692"/>
    </cofactor>
</comment>
<accession>A0A840IK06</accession>
<dbReference type="Gene3D" id="3.30.70.2190">
    <property type="match status" value="1"/>
</dbReference>
<dbReference type="InterPro" id="IPR004113">
    <property type="entry name" value="FAD-bd_oxidored_4_C"/>
</dbReference>
<dbReference type="EMBL" id="JACHNU010000008">
    <property type="protein sequence ID" value="MBB4664571.1"/>
    <property type="molecule type" value="Genomic_DNA"/>
</dbReference>
<keyword evidence="4" id="KW-0274">FAD</keyword>
<name>A0A840IK06_9ACTN</name>
<evidence type="ECO:0000256" key="3">
    <source>
        <dbReference type="ARBA" id="ARBA00022630"/>
    </source>
</evidence>
<dbReference type="PROSITE" id="PS51387">
    <property type="entry name" value="FAD_PCMH"/>
    <property type="match status" value="1"/>
</dbReference>
<keyword evidence="3" id="KW-0285">Flavoprotein</keyword>
<evidence type="ECO:0000256" key="4">
    <source>
        <dbReference type="ARBA" id="ARBA00022827"/>
    </source>
</evidence>
<dbReference type="PANTHER" id="PTHR43716:SF1">
    <property type="entry name" value="D-2-HYDROXYGLUTARATE DEHYDROGENASE, MITOCHONDRIAL"/>
    <property type="match status" value="1"/>
</dbReference>
<dbReference type="Pfam" id="PF02913">
    <property type="entry name" value="FAD-oxidase_C"/>
    <property type="match status" value="1"/>
</dbReference>
<dbReference type="Gene3D" id="3.30.70.2740">
    <property type="match status" value="1"/>
</dbReference>
<dbReference type="Pfam" id="PF01565">
    <property type="entry name" value="FAD_binding_4"/>
    <property type="match status" value="1"/>
</dbReference>
<evidence type="ECO:0000259" key="6">
    <source>
        <dbReference type="PROSITE" id="PS51387"/>
    </source>
</evidence>
<dbReference type="GO" id="GO:0071949">
    <property type="term" value="F:FAD binding"/>
    <property type="evidence" value="ECO:0007669"/>
    <property type="project" value="InterPro"/>
</dbReference>
<dbReference type="Gene3D" id="1.10.45.10">
    <property type="entry name" value="Vanillyl-alcohol Oxidase, Chain A, domain 4"/>
    <property type="match status" value="1"/>
</dbReference>
<dbReference type="InterPro" id="IPR036318">
    <property type="entry name" value="FAD-bd_PCMH-like_sf"/>
</dbReference>
<dbReference type="Gene3D" id="3.30.465.10">
    <property type="match status" value="1"/>
</dbReference>
<dbReference type="Gene3D" id="3.30.43.10">
    <property type="entry name" value="Uridine Diphospho-n-acetylenolpyruvylglucosamine Reductase, domain 2"/>
    <property type="match status" value="1"/>
</dbReference>
<protein>
    <submittedName>
        <fullName evidence="7">FAD/FMN-containing dehydrogenase</fullName>
    </submittedName>
</protein>
<dbReference type="InterPro" id="IPR016166">
    <property type="entry name" value="FAD-bd_PCMH"/>
</dbReference>
<dbReference type="InterPro" id="IPR016164">
    <property type="entry name" value="FAD-linked_Oxase-like_C"/>
</dbReference>
<dbReference type="InterPro" id="IPR016167">
    <property type="entry name" value="FAD-bd_PCMH_sub1"/>
</dbReference>
<evidence type="ECO:0000256" key="1">
    <source>
        <dbReference type="ARBA" id="ARBA00001974"/>
    </source>
</evidence>
<comment type="similarity">
    <text evidence="2">Belongs to the FAD-binding oxidoreductase/transferase type 4 family.</text>
</comment>
<evidence type="ECO:0000313" key="8">
    <source>
        <dbReference type="Proteomes" id="UP000585272"/>
    </source>
</evidence>
<dbReference type="RefSeq" id="WP_246345684.1">
    <property type="nucleotide sequence ID" value="NZ_JACHNU010000008.1"/>
</dbReference>
<dbReference type="Proteomes" id="UP000585272">
    <property type="component" value="Unassembled WGS sequence"/>
</dbReference>
<dbReference type="SUPFAM" id="SSF55103">
    <property type="entry name" value="FAD-linked oxidases, C-terminal domain"/>
    <property type="match status" value="1"/>
</dbReference>
<evidence type="ECO:0000256" key="5">
    <source>
        <dbReference type="ARBA" id="ARBA00023002"/>
    </source>
</evidence>
<proteinExistence type="inferred from homology"/>
<dbReference type="PANTHER" id="PTHR43716">
    <property type="entry name" value="D-2-HYDROXYGLUTARATE DEHYDROGENASE, MITOCHONDRIAL"/>
    <property type="match status" value="1"/>
</dbReference>
<dbReference type="InterPro" id="IPR016171">
    <property type="entry name" value="Vanillyl_alc_oxidase_C-sub2"/>
</dbReference>
<dbReference type="InterPro" id="IPR006094">
    <property type="entry name" value="Oxid_FAD_bind_N"/>
</dbReference>
<gene>
    <name evidence="7" type="ORF">BDZ31_004186</name>
</gene>
<keyword evidence="5" id="KW-0560">Oxidoreductase</keyword>
<organism evidence="7 8">
    <name type="scientific">Conexibacter arvalis</name>
    <dbReference type="NCBI Taxonomy" id="912552"/>
    <lineage>
        <taxon>Bacteria</taxon>
        <taxon>Bacillati</taxon>
        <taxon>Actinomycetota</taxon>
        <taxon>Thermoleophilia</taxon>
        <taxon>Solirubrobacterales</taxon>
        <taxon>Conexibacteraceae</taxon>
        <taxon>Conexibacter</taxon>
    </lineage>
</organism>
<feature type="domain" description="FAD-binding PCMH-type" evidence="6">
    <location>
        <begin position="34"/>
        <end position="213"/>
    </location>
</feature>
<sequence length="457" mass="46525">MGLADVLRDVVGPAHVLDDPDTTAPFERDWTGRFGGRAALVVRPADTAQVAAVVAACARAGAAIVPQGGNTGLVGGGVPRGGEVVVSLVRLNAIGAVDPALGVVEVGAGATLAALQQTARAAGFDAGLDFGARDSCTIGGAVACDAGGARALSHGTARTRVAGLEAVLADGTVVTRMAGLAKDNAGYDLPALLVGSEGTLGIVTRVLWRLEPRFDARVAALVPVASADAAAALLTALRAEAPTLESCDFFLDDGLELVLRYQRRASPIEPRAPFYVLAECAGRSDPTDELAAALERAGIEEALIADDTPGRDGLWALRELHPDAINAVAVPHKLDVGVPLAALGRFLDAVPRVLAEAAPDVPDARAILFGHLGDGNVHVNLLGPSPDDERADDAVLELVLASGGTISAEHGVGVAKARWLERARGAGEVAALRALKRALDPDGILNPGAVLPSPGLR</sequence>
<dbReference type="GO" id="GO:0016491">
    <property type="term" value="F:oxidoreductase activity"/>
    <property type="evidence" value="ECO:0007669"/>
    <property type="project" value="UniProtKB-KW"/>
</dbReference>
<comment type="caution">
    <text evidence="7">The sequence shown here is derived from an EMBL/GenBank/DDBJ whole genome shotgun (WGS) entry which is preliminary data.</text>
</comment>
<reference evidence="7 8" key="1">
    <citation type="submission" date="2020-08" db="EMBL/GenBank/DDBJ databases">
        <title>Genomic Encyclopedia of Archaeal and Bacterial Type Strains, Phase II (KMG-II): from individual species to whole genera.</title>
        <authorList>
            <person name="Goeker M."/>
        </authorList>
    </citation>
    <scope>NUCLEOTIDE SEQUENCE [LARGE SCALE GENOMIC DNA]</scope>
    <source>
        <strain evidence="7 8">DSM 23288</strain>
    </source>
</reference>
<evidence type="ECO:0000256" key="2">
    <source>
        <dbReference type="ARBA" id="ARBA00008000"/>
    </source>
</evidence>
<dbReference type="InterPro" id="IPR016169">
    <property type="entry name" value="FAD-bd_PCMH_sub2"/>
</dbReference>
<evidence type="ECO:0000313" key="7">
    <source>
        <dbReference type="EMBL" id="MBB4664571.1"/>
    </source>
</evidence>
<dbReference type="AlphaFoldDB" id="A0A840IK06"/>
<keyword evidence="8" id="KW-1185">Reference proteome</keyword>
<dbReference type="SUPFAM" id="SSF56176">
    <property type="entry name" value="FAD-binding/transporter-associated domain-like"/>
    <property type="match status" value="1"/>
</dbReference>